<comment type="caution">
    <text evidence="1">The sequence shown here is derived from an EMBL/GenBank/DDBJ whole genome shotgun (WGS) entry which is preliminary data.</text>
</comment>
<reference evidence="1 2" key="1">
    <citation type="submission" date="2014-12" db="EMBL/GenBank/DDBJ databases">
        <title>Whole genome sequence of Candidatus Rickettsia asemboensis strain NMRCii isolated from cat fleas in west Kenya.</title>
        <authorList>
            <person name="Jima D."/>
            <person name="Luce-Fedrow A."/>
            <person name="Yang Y."/>
            <person name="Maina A.N."/>
            <person name="Snesrud E.C."/>
            <person name="Jarman R.G."/>
            <person name="Richards A.L."/>
            <person name="Hang J."/>
        </authorList>
    </citation>
    <scope>NUCLEOTIDE SEQUENCE [LARGE SCALE GENOMIC DNA]</scope>
    <source>
        <strain evidence="1 2">NMRCii</strain>
    </source>
</reference>
<dbReference type="Proteomes" id="UP000031952">
    <property type="component" value="Unassembled WGS sequence"/>
</dbReference>
<protein>
    <submittedName>
        <fullName evidence="1">Uncharacterized protein</fullName>
    </submittedName>
</protein>
<accession>A0A0C2REE5</accession>
<organism evidence="1 2">
    <name type="scientific">Rickettsia asembonensis</name>
    <dbReference type="NCBI Taxonomy" id="1068590"/>
    <lineage>
        <taxon>Bacteria</taxon>
        <taxon>Pseudomonadati</taxon>
        <taxon>Pseudomonadota</taxon>
        <taxon>Alphaproteobacteria</taxon>
        <taxon>Rickettsiales</taxon>
        <taxon>Rickettsiaceae</taxon>
        <taxon>Rickettsieae</taxon>
        <taxon>Rickettsia</taxon>
        <taxon>spotted fever group</taxon>
    </lineage>
</organism>
<evidence type="ECO:0000313" key="2">
    <source>
        <dbReference type="Proteomes" id="UP000031952"/>
    </source>
</evidence>
<gene>
    <name evidence="1" type="ORF">SB78_00635</name>
</gene>
<dbReference type="RefSeq" id="WP_041077710.1">
    <property type="nucleotide sequence ID" value="NZ_CP116496.1"/>
</dbReference>
<sequence length="135" mass="15202">MTKQTKPIKKPQKEIVDLDNIPLEMTLSDIIKNNFEKPDVTDYGVVEVITPEKQDTLNAVNDFKLLKQEESTLNIDIVVAFCWWAVNYIVKSLVDNICNYLVENPLHHDTVASSHQEKLAGADSKMDVMAGILAC</sequence>
<dbReference type="EMBL" id="JWSW01000003">
    <property type="protein sequence ID" value="KIJ89260.1"/>
    <property type="molecule type" value="Genomic_DNA"/>
</dbReference>
<keyword evidence="2" id="KW-1185">Reference proteome</keyword>
<name>A0A0C2REE5_9RICK</name>
<dbReference type="AlphaFoldDB" id="A0A0C2REE5"/>
<evidence type="ECO:0000313" key="1">
    <source>
        <dbReference type="EMBL" id="KIJ89260.1"/>
    </source>
</evidence>
<proteinExistence type="predicted"/>